<organism evidence="1 4">
    <name type="scientific">Rhizophagus irregularis</name>
    <dbReference type="NCBI Taxonomy" id="588596"/>
    <lineage>
        <taxon>Eukaryota</taxon>
        <taxon>Fungi</taxon>
        <taxon>Fungi incertae sedis</taxon>
        <taxon>Mucoromycota</taxon>
        <taxon>Glomeromycotina</taxon>
        <taxon>Glomeromycetes</taxon>
        <taxon>Glomerales</taxon>
        <taxon>Glomeraceae</taxon>
        <taxon>Rhizophagus</taxon>
    </lineage>
</organism>
<comment type="caution">
    <text evidence="1">The sequence shown here is derived from an EMBL/GenBank/DDBJ whole genome shotgun (WGS) entry which is preliminary data.</text>
</comment>
<reference evidence="1 4" key="2">
    <citation type="submission" date="2017-09" db="EMBL/GenBank/DDBJ databases">
        <title>Extensive intraspecific genome diversity in a model arbuscular mycorrhizal fungus.</title>
        <authorList>
            <person name="Chen E.C."/>
            <person name="Morin E."/>
            <person name="Beaudet D."/>
            <person name="Noel J."/>
            <person name="Ndikumana S."/>
            <person name="Charron P."/>
            <person name="St-Onge C."/>
            <person name="Giorgi J."/>
            <person name="Grigoriev I.V."/>
            <person name="Roux C."/>
            <person name="Martin F.M."/>
            <person name="Corradi N."/>
        </authorList>
    </citation>
    <scope>NUCLEOTIDE SEQUENCE [LARGE SCALE GENOMIC DNA]</scope>
    <source>
        <strain evidence="1 4">A5</strain>
    </source>
</reference>
<reference evidence="2 3" key="3">
    <citation type="submission" date="2017-10" db="EMBL/GenBank/DDBJ databases">
        <title>Extensive intraspecific genome diversity in a model arbuscular mycorrhizal fungus.</title>
        <authorList>
            <person name="Chen E.C.H."/>
            <person name="Morin E."/>
            <person name="Baudet D."/>
            <person name="Noel J."/>
            <person name="Ndikumana S."/>
            <person name="Charron P."/>
            <person name="St-Onge C."/>
            <person name="Giorgi J."/>
            <person name="Grigoriev I.V."/>
            <person name="Roux C."/>
            <person name="Martin F.M."/>
            <person name="Corradi N."/>
        </authorList>
    </citation>
    <scope>NUCLEOTIDE SEQUENCE [LARGE SCALE GENOMIC DNA]</scope>
    <source>
        <strain evidence="2 3">A1</strain>
    </source>
</reference>
<dbReference type="VEuPathDB" id="FungiDB:FUN_004398"/>
<evidence type="ECO:0000313" key="3">
    <source>
        <dbReference type="Proteomes" id="UP000232688"/>
    </source>
</evidence>
<name>A0A2I1E8S4_9GLOM</name>
<dbReference type="VEuPathDB" id="FungiDB:RhiirA1_459782"/>
<evidence type="ECO:0000313" key="2">
    <source>
        <dbReference type="EMBL" id="PKC66409.1"/>
    </source>
</evidence>
<reference evidence="2 3" key="4">
    <citation type="submission" date="2017-10" db="EMBL/GenBank/DDBJ databases">
        <title>Genome analyses suggest a sexual origin of heterokaryosis in a supposedly ancient asexual fungus.</title>
        <authorList>
            <person name="Corradi N."/>
            <person name="Sedzielewska K."/>
            <person name="Noel J."/>
            <person name="Charron P."/>
            <person name="Farinelli L."/>
            <person name="Marton T."/>
            <person name="Kruger M."/>
            <person name="Pelin A."/>
            <person name="Brachmann A."/>
            <person name="Corradi N."/>
        </authorList>
    </citation>
    <scope>NUCLEOTIDE SEQUENCE [LARGE SCALE GENOMIC DNA]</scope>
    <source>
        <strain evidence="2 3">A1</strain>
    </source>
</reference>
<dbReference type="Proteomes" id="UP000232688">
    <property type="component" value="Unassembled WGS sequence"/>
</dbReference>
<proteinExistence type="predicted"/>
<dbReference type="AlphaFoldDB" id="A0A2I1E8S4"/>
<sequence length="65" mass="7344">MEKQDFKDSGFEIKTAVILADFAKKCKDKRLCFCSSYFNLNEALAEYGVENLIILTESLALTLMA</sequence>
<gene>
    <name evidence="2" type="ORF">RhiirA1_459782</name>
    <name evidence="1" type="ORF">RhiirA5_415450</name>
</gene>
<dbReference type="Proteomes" id="UP000232722">
    <property type="component" value="Unassembled WGS sequence"/>
</dbReference>
<evidence type="ECO:0000313" key="1">
    <source>
        <dbReference type="EMBL" id="PKC09606.1"/>
    </source>
</evidence>
<accession>A0A2I1E8S4</accession>
<reference evidence="1 4" key="1">
    <citation type="submission" date="2016-04" db="EMBL/GenBank/DDBJ databases">
        <title>Genome analyses suggest a sexual origin of heterokaryosis in a supposedly ancient asexual fungus.</title>
        <authorList>
            <person name="Ropars J."/>
            <person name="Sedzielewska K."/>
            <person name="Noel J."/>
            <person name="Charron P."/>
            <person name="Farinelli L."/>
            <person name="Marton T."/>
            <person name="Kruger M."/>
            <person name="Pelin A."/>
            <person name="Brachmann A."/>
            <person name="Corradi N."/>
        </authorList>
    </citation>
    <scope>NUCLEOTIDE SEQUENCE [LARGE SCALE GENOMIC DNA]</scope>
    <source>
        <strain evidence="1 4">A5</strain>
    </source>
</reference>
<dbReference type="EMBL" id="LLXH01000466">
    <property type="protein sequence ID" value="PKC66409.1"/>
    <property type="molecule type" value="Genomic_DNA"/>
</dbReference>
<protein>
    <submittedName>
        <fullName evidence="1">Uncharacterized protein</fullName>
    </submittedName>
</protein>
<dbReference type="EMBL" id="LLXJ01000445">
    <property type="protein sequence ID" value="PKC09606.1"/>
    <property type="molecule type" value="Genomic_DNA"/>
</dbReference>
<evidence type="ECO:0000313" key="4">
    <source>
        <dbReference type="Proteomes" id="UP000232722"/>
    </source>
</evidence>